<dbReference type="Proteomes" id="UP000199473">
    <property type="component" value="Unassembled WGS sequence"/>
</dbReference>
<protein>
    <submittedName>
        <fullName evidence="2">N-methylhydantoinase B</fullName>
    </submittedName>
</protein>
<dbReference type="Pfam" id="PF02538">
    <property type="entry name" value="Hydantoinase_B"/>
    <property type="match status" value="1"/>
</dbReference>
<accession>A0A1I4D619</accession>
<evidence type="ECO:0000313" key="3">
    <source>
        <dbReference type="Proteomes" id="UP000199473"/>
    </source>
</evidence>
<keyword evidence="3" id="KW-1185">Reference proteome</keyword>
<reference evidence="2 3" key="1">
    <citation type="submission" date="2016-10" db="EMBL/GenBank/DDBJ databases">
        <authorList>
            <person name="de Groot N.N."/>
        </authorList>
    </citation>
    <scope>NUCLEOTIDE SEQUENCE [LARGE SCALE GENOMIC DNA]</scope>
    <source>
        <strain evidence="2 3">DSM 19981</strain>
    </source>
</reference>
<dbReference type="GO" id="GO:0006749">
    <property type="term" value="P:glutathione metabolic process"/>
    <property type="evidence" value="ECO:0007669"/>
    <property type="project" value="TreeGrafter"/>
</dbReference>
<dbReference type="PANTHER" id="PTHR11365">
    <property type="entry name" value="5-OXOPROLINASE RELATED"/>
    <property type="match status" value="1"/>
</dbReference>
<dbReference type="OrthoDB" id="9761586at2"/>
<proteinExistence type="predicted"/>
<name>A0A1I4D619_9PROT</name>
<dbReference type="STRING" id="1123062.SAMN02745775_109162"/>
<dbReference type="GO" id="GO:0017168">
    <property type="term" value="F:5-oxoprolinase (ATP-hydrolyzing) activity"/>
    <property type="evidence" value="ECO:0007669"/>
    <property type="project" value="TreeGrafter"/>
</dbReference>
<evidence type="ECO:0000313" key="2">
    <source>
        <dbReference type="EMBL" id="SFK88269.1"/>
    </source>
</evidence>
<organism evidence="2 3">
    <name type="scientific">Falsiroseomonas stagni DSM 19981</name>
    <dbReference type="NCBI Taxonomy" id="1123062"/>
    <lineage>
        <taxon>Bacteria</taxon>
        <taxon>Pseudomonadati</taxon>
        <taxon>Pseudomonadota</taxon>
        <taxon>Alphaproteobacteria</taxon>
        <taxon>Acetobacterales</taxon>
        <taxon>Roseomonadaceae</taxon>
        <taxon>Falsiroseomonas</taxon>
    </lineage>
</organism>
<dbReference type="AlphaFoldDB" id="A0A1I4D619"/>
<dbReference type="InterPro" id="IPR003692">
    <property type="entry name" value="Hydantoinase_B"/>
</dbReference>
<feature type="domain" description="Hydantoinase B/oxoprolinase" evidence="1">
    <location>
        <begin position="11"/>
        <end position="531"/>
    </location>
</feature>
<evidence type="ECO:0000259" key="1">
    <source>
        <dbReference type="Pfam" id="PF02538"/>
    </source>
</evidence>
<dbReference type="InterPro" id="IPR045079">
    <property type="entry name" value="Oxoprolinase-like"/>
</dbReference>
<dbReference type="EMBL" id="FOSQ01000009">
    <property type="protein sequence ID" value="SFK88269.1"/>
    <property type="molecule type" value="Genomic_DNA"/>
</dbReference>
<gene>
    <name evidence="2" type="ORF">SAMN02745775_109162</name>
</gene>
<dbReference type="RefSeq" id="WP_092961843.1">
    <property type="nucleotide sequence ID" value="NZ_FOSQ01000009.1"/>
</dbReference>
<dbReference type="GO" id="GO:0005829">
    <property type="term" value="C:cytosol"/>
    <property type="evidence" value="ECO:0007669"/>
    <property type="project" value="TreeGrafter"/>
</dbReference>
<sequence length="606" mass="65787">MDGSVALAAPDAVTVEIIKGALRSAQAECEALLERTAMSPVIREKQDYFIGFYGADGSLVTGTKLPLFGDVMRPILDRFPAEDIRPGDIFWYNDCYISKGGVSHTSDQVFATPVFVGGELVAFAQSWAHFRDIGGAWPGSNTPGTESVFQEGIMVPPVRLYREGVLNTDLFEVFVRNSRFPQHARGDTRALTAAVRLGEKRLAELFSRFGTGVLLGAIAAMREQSARLFRRRLSEVFPAGGNWKFADRVDGDGKGGGPFTVRFGLTAREDGFTLDTRDSDAQAKGPINFLMNPTVPNTVFGLYLLANEPDVMMNDGLLRTIDEVLVKSGTIVQPAFPAPLGQRSNTLARVISGCLGLLAQATDGNSPAASSIYTIYTLTGRQPSDGSLFYKSGGHGTGQGARPFADGLDVIYYVAQQNYPIEFLETDMPVRIRTYAIRPDSGGPGRWRGGCGMIREMEILVDGATLNTRMDNVENPPWGVKGGQAGRPGRFIINPGRADEREVARLAQGIPVQRGEVVRMESTGGGGWGHPFDREAWRVRQDVLGGFVTADAARADYGVVLRDTPDREVDEEATAALRADRPAAEGMFHRGGVYRDADAWWDAMAS</sequence>
<dbReference type="PANTHER" id="PTHR11365:SF23">
    <property type="entry name" value="HYPOTHETICAL 5-OXOPROLINASE (EUROFUNG)-RELATED"/>
    <property type="match status" value="1"/>
</dbReference>